<feature type="compositionally biased region" description="Basic and acidic residues" evidence="1">
    <location>
        <begin position="66"/>
        <end position="78"/>
    </location>
</feature>
<feature type="region of interest" description="Disordered" evidence="1">
    <location>
        <begin position="66"/>
        <end position="115"/>
    </location>
</feature>
<organism evidence="2 3">
    <name type="scientific">Cladophialophora chaetospira</name>
    <dbReference type="NCBI Taxonomy" id="386627"/>
    <lineage>
        <taxon>Eukaryota</taxon>
        <taxon>Fungi</taxon>
        <taxon>Dikarya</taxon>
        <taxon>Ascomycota</taxon>
        <taxon>Pezizomycotina</taxon>
        <taxon>Eurotiomycetes</taxon>
        <taxon>Chaetothyriomycetidae</taxon>
        <taxon>Chaetothyriales</taxon>
        <taxon>Herpotrichiellaceae</taxon>
        <taxon>Cladophialophora</taxon>
    </lineage>
</organism>
<dbReference type="EMBL" id="JAPDRK010000001">
    <property type="protein sequence ID" value="KAJ9617011.1"/>
    <property type="molecule type" value="Genomic_DNA"/>
</dbReference>
<evidence type="ECO:0000313" key="3">
    <source>
        <dbReference type="Proteomes" id="UP001172673"/>
    </source>
</evidence>
<accession>A0AA38XPC5</accession>
<dbReference type="AlphaFoldDB" id="A0AA38XPC5"/>
<proteinExistence type="predicted"/>
<name>A0AA38XPC5_9EURO</name>
<keyword evidence="3" id="KW-1185">Reference proteome</keyword>
<gene>
    <name evidence="2" type="ORF">H2200_000732</name>
</gene>
<sequence length="417" mass="48069">MSSPTVLKRPRGRPRKNPLPASAGLLDTLRQPTSLRVSLRYNPGKKCLCMTSIQLGPYLCAHHGIHDNKSKGPPHKEAGYTQSPNKRKRDEDEEECWDMFPETPATPKPQPIQRGNRIDPTQYGDVELCLLKNLVQNLPNEFDPERFFGRLPQPDIEPLTQLDFLDTPLEARKLIYRYLLTFADLNPELQTNIVLTNRQVYKESIPILYGENCFVARETSDFFPPNGIKQLRRTTAQRIKHIMILRSGRAEDCNITSQELADSLHSMVLQSPAFLKLQTVSIRFEVRRPAHVNLFQAQMYLQQHGVDPNFARTLYKKHPTIVDAAARLAWKALEKKSPFHKLMMLEDADYAVQEGGQNSKVNVSKVCLVRNKELALEYSDDRDNLYHAIVNMLLDEMSREVQGAEARWDWFKRYYPN</sequence>
<feature type="region of interest" description="Disordered" evidence="1">
    <location>
        <begin position="1"/>
        <end position="27"/>
    </location>
</feature>
<comment type="caution">
    <text evidence="2">The sequence shown here is derived from an EMBL/GenBank/DDBJ whole genome shotgun (WGS) entry which is preliminary data.</text>
</comment>
<evidence type="ECO:0000256" key="1">
    <source>
        <dbReference type="SAM" id="MobiDB-lite"/>
    </source>
</evidence>
<dbReference type="Proteomes" id="UP001172673">
    <property type="component" value="Unassembled WGS sequence"/>
</dbReference>
<protein>
    <submittedName>
        <fullName evidence="2">Uncharacterized protein</fullName>
    </submittedName>
</protein>
<reference evidence="2" key="1">
    <citation type="submission" date="2022-10" db="EMBL/GenBank/DDBJ databases">
        <title>Culturing micro-colonial fungi from biological soil crusts in the Mojave desert and describing Neophaeococcomyces mojavensis, and introducing the new genera and species Taxawa tesnikishii.</title>
        <authorList>
            <person name="Kurbessoian T."/>
            <person name="Stajich J.E."/>
        </authorList>
    </citation>
    <scope>NUCLEOTIDE SEQUENCE</scope>
    <source>
        <strain evidence="2">TK_41</strain>
    </source>
</reference>
<evidence type="ECO:0000313" key="2">
    <source>
        <dbReference type="EMBL" id="KAJ9617011.1"/>
    </source>
</evidence>